<evidence type="ECO:0000256" key="2">
    <source>
        <dbReference type="ARBA" id="ARBA00004574"/>
    </source>
</evidence>
<evidence type="ECO:0000256" key="9">
    <source>
        <dbReference type="SAM" id="MobiDB-lite"/>
    </source>
</evidence>
<feature type="region of interest" description="Disordered" evidence="9">
    <location>
        <begin position="389"/>
        <end position="451"/>
    </location>
</feature>
<dbReference type="OrthoDB" id="2186770at2759"/>
<evidence type="ECO:0000313" key="11">
    <source>
        <dbReference type="EMBL" id="EXF73296.1"/>
    </source>
</evidence>
<dbReference type="InterPro" id="IPR028389">
    <property type="entry name" value="POT1"/>
</dbReference>
<comment type="caution">
    <text evidence="11">The sequence shown here is derived from an EMBL/GenBank/DDBJ whole genome shotgun (WGS) entry which is preliminary data.</text>
</comment>
<dbReference type="GO" id="GO:0016233">
    <property type="term" value="P:telomere capping"/>
    <property type="evidence" value="ECO:0007669"/>
    <property type="project" value="TreeGrafter"/>
</dbReference>
<gene>
    <name evidence="11" type="ORF">CFIO01_06934</name>
</gene>
<dbReference type="SMART" id="SM00976">
    <property type="entry name" value="Telo_bind"/>
    <property type="match status" value="1"/>
</dbReference>
<dbReference type="KEGG" id="cfj:CFIO01_06934"/>
<dbReference type="Pfam" id="PF02765">
    <property type="entry name" value="POT1"/>
    <property type="match status" value="1"/>
</dbReference>
<dbReference type="PANTHER" id="PTHR14513">
    <property type="entry name" value="PROTECTION OF TELOMERES 1"/>
    <property type="match status" value="1"/>
</dbReference>
<dbReference type="SUPFAM" id="SSF50249">
    <property type="entry name" value="Nucleic acid-binding proteins"/>
    <property type="match status" value="2"/>
</dbReference>
<keyword evidence="5" id="KW-0158">Chromosome</keyword>
<dbReference type="HOGENOM" id="CLU_016663_0_0_1"/>
<evidence type="ECO:0000256" key="7">
    <source>
        <dbReference type="ARBA" id="ARBA00023125"/>
    </source>
</evidence>
<name>A0A010QZ92_9PEZI</name>
<dbReference type="Proteomes" id="UP000020467">
    <property type="component" value="Unassembled WGS sequence"/>
</dbReference>
<dbReference type="Gene3D" id="2.40.50.140">
    <property type="entry name" value="Nucleic acid-binding proteins"/>
    <property type="match status" value="2"/>
</dbReference>
<feature type="domain" description="Telomeric single stranded DNA binding POT1/Cdc13" evidence="10">
    <location>
        <begin position="45"/>
        <end position="190"/>
    </location>
</feature>
<dbReference type="GO" id="GO:0010521">
    <property type="term" value="F:telomerase inhibitor activity"/>
    <property type="evidence" value="ECO:0007669"/>
    <property type="project" value="TreeGrafter"/>
</dbReference>
<evidence type="ECO:0000259" key="10">
    <source>
        <dbReference type="SMART" id="SM00976"/>
    </source>
</evidence>
<comment type="similarity">
    <text evidence="3">Belongs to the telombin family.</text>
</comment>
<sequence length="722" mass="81925">MRAANDVPFRLPMLTLPFPPSAQIIAMAETENQKAMDLPKGFTPLSDFVQLKAPPQSIVNVIGLVKDFRRPIVTTGKDYKCQMSLIDMSLSNESEGQDVNLVIFRPPGDMPTVKSGDVVVAHQVKTQRYRSDPLSLLSHFSTTLHIYSATTIPPPPQQTPAPSKPSATDEKRTPAPIEGQYISWLYHNIDKTEIPDPEVFEIQANQSLNIKNKLCELQDVWDGKFHDLIVQVVKDPHEFGDKVTLYVSDYTENSGFFHYTNKRLDTDGGRDGDPYGYTHAKTRKSNSEIQSEGPFGKKTMQITCWNPHATIIRERRIKKDDWVRLLNVQIKYGSNGQNLEGFLREDRNAFKNKICVDKVDMPEEGELMDPHVKNALRRKRDYEKQLKAESKELKSAKGTDKKRPAVDQPEQTPRNAKQRRALKRNQVAGKEKETGKEAGEDKEIETPPDLNEQVVCENHDEPAIDVAAILEPATQEFIFQNAPLIVKLPFHDAQYRTHVRIVDFHPPRIQDFACVRKQNEYDVLSDFSGTDSEDDDDDDDEEGRPTIDKYVSTSEQNWEWRFALCLQDATAAKDPKTREKKTNKFWVVVDNMDAQLLTGLDACDFRTNAGVLSQLREKMFILWGDLEEKKTKKLAEQGKKQKANVGKKKKNSDRPPDSDDEGAGAGGVSKMEKEIISNRPFTCCIRQYGIQVKEPDSEKADAGTGKRWQRMYGLFGTKICGH</sequence>
<dbReference type="InterPro" id="IPR012340">
    <property type="entry name" value="NA-bd_OB-fold"/>
</dbReference>
<protein>
    <recommendedName>
        <fullName evidence="4">Protection of telomeres protein 1</fullName>
    </recommendedName>
</protein>
<evidence type="ECO:0000313" key="12">
    <source>
        <dbReference type="Proteomes" id="UP000020467"/>
    </source>
</evidence>
<keyword evidence="7" id="KW-0238">DNA-binding</keyword>
<dbReference type="FunFam" id="2.40.50.140:FF:000303">
    <property type="entry name" value="Protection of telomeres protein 1"/>
    <property type="match status" value="1"/>
</dbReference>
<feature type="region of interest" description="Disordered" evidence="9">
    <location>
        <begin position="525"/>
        <end position="546"/>
    </location>
</feature>
<dbReference type="InterPro" id="IPR011564">
    <property type="entry name" value="Telomer_end-bd_POT1/Cdc13"/>
</dbReference>
<dbReference type="PANTHER" id="PTHR14513:SF0">
    <property type="entry name" value="PROTECTION OF TELOMERES PROTEIN 1"/>
    <property type="match status" value="1"/>
</dbReference>
<feature type="compositionally biased region" description="Basic residues" evidence="9">
    <location>
        <begin position="640"/>
        <end position="651"/>
    </location>
</feature>
<evidence type="ECO:0000256" key="6">
    <source>
        <dbReference type="ARBA" id="ARBA00022895"/>
    </source>
</evidence>
<comment type="subcellular location">
    <subcellularLocation>
        <location evidence="2">Chromosome</location>
        <location evidence="2">Telomere</location>
    </subcellularLocation>
    <subcellularLocation>
        <location evidence="1">Nucleus</location>
    </subcellularLocation>
</comment>
<dbReference type="InterPro" id="IPR032042">
    <property type="entry name" value="POT1PC"/>
</dbReference>
<keyword evidence="8" id="KW-0539">Nucleus</keyword>
<organism evidence="11 12">
    <name type="scientific">Colletotrichum fioriniae PJ7</name>
    <dbReference type="NCBI Taxonomy" id="1445577"/>
    <lineage>
        <taxon>Eukaryota</taxon>
        <taxon>Fungi</taxon>
        <taxon>Dikarya</taxon>
        <taxon>Ascomycota</taxon>
        <taxon>Pezizomycotina</taxon>
        <taxon>Sordariomycetes</taxon>
        <taxon>Hypocreomycetidae</taxon>
        <taxon>Glomerellales</taxon>
        <taxon>Glomerellaceae</taxon>
        <taxon>Colletotrichum</taxon>
        <taxon>Colletotrichum acutatum species complex</taxon>
    </lineage>
</organism>
<evidence type="ECO:0000256" key="4">
    <source>
        <dbReference type="ARBA" id="ARBA00015253"/>
    </source>
</evidence>
<evidence type="ECO:0000256" key="1">
    <source>
        <dbReference type="ARBA" id="ARBA00004123"/>
    </source>
</evidence>
<feature type="compositionally biased region" description="Acidic residues" evidence="9">
    <location>
        <begin position="531"/>
        <end position="542"/>
    </location>
</feature>
<dbReference type="EMBL" id="JARH01001072">
    <property type="protein sequence ID" value="EXF73296.1"/>
    <property type="molecule type" value="Genomic_DNA"/>
</dbReference>
<evidence type="ECO:0000256" key="8">
    <source>
        <dbReference type="ARBA" id="ARBA00023242"/>
    </source>
</evidence>
<accession>A0A010QZ92</accession>
<feature type="compositionally biased region" description="Basic and acidic residues" evidence="9">
    <location>
        <begin position="389"/>
        <end position="405"/>
    </location>
</feature>
<dbReference type="AlphaFoldDB" id="A0A010QZ92"/>
<feature type="region of interest" description="Disordered" evidence="9">
    <location>
        <begin position="633"/>
        <end position="671"/>
    </location>
</feature>
<dbReference type="GO" id="GO:0032210">
    <property type="term" value="P:regulation of telomere maintenance via telomerase"/>
    <property type="evidence" value="ECO:0007669"/>
    <property type="project" value="TreeGrafter"/>
</dbReference>
<dbReference type="GO" id="GO:0098505">
    <property type="term" value="F:G-rich strand telomeric DNA binding"/>
    <property type="evidence" value="ECO:0007669"/>
    <property type="project" value="TreeGrafter"/>
</dbReference>
<feature type="compositionally biased region" description="Pro residues" evidence="9">
    <location>
        <begin position="152"/>
        <end position="163"/>
    </location>
</feature>
<dbReference type="Pfam" id="PF16686">
    <property type="entry name" value="POT1PC"/>
    <property type="match status" value="1"/>
</dbReference>
<reference evidence="11 12" key="1">
    <citation type="submission" date="2014-02" db="EMBL/GenBank/DDBJ databases">
        <title>The genome sequence of Colletotrichum fioriniae PJ7.</title>
        <authorList>
            <person name="Baroncelli R."/>
            <person name="Thon M.R."/>
        </authorList>
    </citation>
    <scope>NUCLEOTIDE SEQUENCE [LARGE SCALE GENOMIC DNA]</scope>
    <source>
        <strain evidence="11 12">PJ7</strain>
    </source>
</reference>
<keyword evidence="12" id="KW-1185">Reference proteome</keyword>
<evidence type="ECO:0000256" key="3">
    <source>
        <dbReference type="ARBA" id="ARBA00008442"/>
    </source>
</evidence>
<dbReference type="eggNOG" id="KOG4757">
    <property type="taxonomic scope" value="Eukaryota"/>
</dbReference>
<dbReference type="STRING" id="1445577.A0A010QZ92"/>
<feature type="region of interest" description="Disordered" evidence="9">
    <location>
        <begin position="148"/>
        <end position="174"/>
    </location>
</feature>
<feature type="compositionally biased region" description="Basic and acidic residues" evidence="9">
    <location>
        <begin position="429"/>
        <end position="445"/>
    </location>
</feature>
<dbReference type="GO" id="GO:0000783">
    <property type="term" value="C:nuclear telomere cap complex"/>
    <property type="evidence" value="ECO:0007669"/>
    <property type="project" value="TreeGrafter"/>
</dbReference>
<proteinExistence type="inferred from homology"/>
<evidence type="ECO:0000256" key="5">
    <source>
        <dbReference type="ARBA" id="ARBA00022454"/>
    </source>
</evidence>
<keyword evidence="6" id="KW-0779">Telomere</keyword>